<gene>
    <name evidence="3" type="ORF">LCGC14_2418980</name>
</gene>
<dbReference type="AlphaFoldDB" id="A0A0F9EJK6"/>
<accession>A0A0F9EJK6</accession>
<keyword evidence="2" id="KW-0812">Transmembrane</keyword>
<evidence type="ECO:0000313" key="3">
    <source>
        <dbReference type="EMBL" id="KKL24078.1"/>
    </source>
</evidence>
<dbReference type="EMBL" id="LAZR01036728">
    <property type="protein sequence ID" value="KKL24078.1"/>
    <property type="molecule type" value="Genomic_DNA"/>
</dbReference>
<protein>
    <submittedName>
        <fullName evidence="3">Uncharacterized protein</fullName>
    </submittedName>
</protein>
<feature type="transmembrane region" description="Helical" evidence="2">
    <location>
        <begin position="49"/>
        <end position="69"/>
    </location>
</feature>
<feature type="compositionally biased region" description="Basic and acidic residues" evidence="1">
    <location>
        <begin position="1"/>
        <end position="11"/>
    </location>
</feature>
<proteinExistence type="predicted"/>
<feature type="region of interest" description="Disordered" evidence="1">
    <location>
        <begin position="1"/>
        <end position="22"/>
    </location>
</feature>
<sequence length="73" mass="7887">MPIRQTPEEFFKSNGFTQPKNTPIVTQQRPTVVFVEGEPTTSNSNNNSIIVLGMIIMGVIGAGLIALALSKNK</sequence>
<comment type="caution">
    <text evidence="3">The sequence shown here is derived from an EMBL/GenBank/DDBJ whole genome shotgun (WGS) entry which is preliminary data.</text>
</comment>
<reference evidence="3" key="1">
    <citation type="journal article" date="2015" name="Nature">
        <title>Complex archaea that bridge the gap between prokaryotes and eukaryotes.</title>
        <authorList>
            <person name="Spang A."/>
            <person name="Saw J.H."/>
            <person name="Jorgensen S.L."/>
            <person name="Zaremba-Niedzwiedzka K."/>
            <person name="Martijn J."/>
            <person name="Lind A.E."/>
            <person name="van Eijk R."/>
            <person name="Schleper C."/>
            <person name="Guy L."/>
            <person name="Ettema T.J."/>
        </authorList>
    </citation>
    <scope>NUCLEOTIDE SEQUENCE</scope>
</reference>
<name>A0A0F9EJK6_9ZZZZ</name>
<evidence type="ECO:0000256" key="2">
    <source>
        <dbReference type="SAM" id="Phobius"/>
    </source>
</evidence>
<organism evidence="3">
    <name type="scientific">marine sediment metagenome</name>
    <dbReference type="NCBI Taxonomy" id="412755"/>
    <lineage>
        <taxon>unclassified sequences</taxon>
        <taxon>metagenomes</taxon>
        <taxon>ecological metagenomes</taxon>
    </lineage>
</organism>
<keyword evidence="2" id="KW-1133">Transmembrane helix</keyword>
<evidence type="ECO:0000256" key="1">
    <source>
        <dbReference type="SAM" id="MobiDB-lite"/>
    </source>
</evidence>
<keyword evidence="2" id="KW-0472">Membrane</keyword>